<gene>
    <name evidence="1" type="ORF">N7472_004311</name>
</gene>
<keyword evidence="2" id="KW-1185">Reference proteome</keyword>
<comment type="caution">
    <text evidence="1">The sequence shown here is derived from an EMBL/GenBank/DDBJ whole genome shotgun (WGS) entry which is preliminary data.</text>
</comment>
<dbReference type="EMBL" id="JAPQKP010000003">
    <property type="protein sequence ID" value="KAJ5199107.1"/>
    <property type="molecule type" value="Genomic_DNA"/>
</dbReference>
<protein>
    <recommendedName>
        <fullName evidence="3">Sulfotransferase domain-containing protein</fullName>
    </recommendedName>
</protein>
<evidence type="ECO:0000313" key="1">
    <source>
        <dbReference type="EMBL" id="KAJ5199107.1"/>
    </source>
</evidence>
<reference evidence="1" key="2">
    <citation type="journal article" date="2023" name="IMA Fungus">
        <title>Comparative genomic study of the Penicillium genus elucidates a diverse pangenome and 15 lateral gene transfer events.</title>
        <authorList>
            <person name="Petersen C."/>
            <person name="Sorensen T."/>
            <person name="Nielsen M.R."/>
            <person name="Sondergaard T.E."/>
            <person name="Sorensen J.L."/>
            <person name="Fitzpatrick D.A."/>
            <person name="Frisvad J.C."/>
            <person name="Nielsen K.L."/>
        </authorList>
    </citation>
    <scope>NUCLEOTIDE SEQUENCE</scope>
    <source>
        <strain evidence="1">IBT 16849</strain>
    </source>
</reference>
<evidence type="ECO:0000313" key="2">
    <source>
        <dbReference type="Proteomes" id="UP001150879"/>
    </source>
</evidence>
<organism evidence="1 2">
    <name type="scientific">Penicillium cf. griseofulvum</name>
    <dbReference type="NCBI Taxonomy" id="2972120"/>
    <lineage>
        <taxon>Eukaryota</taxon>
        <taxon>Fungi</taxon>
        <taxon>Dikarya</taxon>
        <taxon>Ascomycota</taxon>
        <taxon>Pezizomycotina</taxon>
        <taxon>Eurotiomycetes</taxon>
        <taxon>Eurotiomycetidae</taxon>
        <taxon>Eurotiales</taxon>
        <taxon>Aspergillaceae</taxon>
        <taxon>Penicillium</taxon>
    </lineage>
</organism>
<name>A0A9W9JNC7_9EURO</name>
<proteinExistence type="predicted"/>
<dbReference type="Proteomes" id="UP001150879">
    <property type="component" value="Unassembled WGS sequence"/>
</dbReference>
<reference evidence="1" key="1">
    <citation type="submission" date="2022-11" db="EMBL/GenBank/DDBJ databases">
        <authorList>
            <person name="Petersen C."/>
        </authorList>
    </citation>
    <scope>NUCLEOTIDE SEQUENCE</scope>
    <source>
        <strain evidence="1">IBT 16849</strain>
    </source>
</reference>
<dbReference type="InterPro" id="IPR027417">
    <property type="entry name" value="P-loop_NTPase"/>
</dbReference>
<accession>A0A9W9JNC7</accession>
<dbReference type="OrthoDB" id="408152at2759"/>
<dbReference type="AlphaFoldDB" id="A0A9W9JNC7"/>
<dbReference type="InterPro" id="IPR040632">
    <property type="entry name" value="Sulfotransfer_4"/>
</dbReference>
<dbReference type="Gene3D" id="3.40.50.300">
    <property type="entry name" value="P-loop containing nucleotide triphosphate hydrolases"/>
    <property type="match status" value="1"/>
</dbReference>
<sequence>MAPLKIIGAGWGRTGTLSLCQALETLGFSCHHMQSMLLDPTQNPDLFAEAYHTRTCDWNRALGSYDAAVDWPVAEFWEELAMEFPDAKVILTVRDPEAWYKSVARTIQDWPMSSDLEWPERMLRGRKMARTIIREGVLRQFHDKNSMIAQYTEHIERVKRSISSDRLLVFCVEDGWGPLCRFIGVSLPAEIPFPHSNRGQDFEARLLWIRKQILQNGEKKTEE</sequence>
<dbReference type="PANTHER" id="PTHR36978:SF4">
    <property type="entry name" value="P-LOOP CONTAINING NUCLEOSIDE TRIPHOSPHATE HYDROLASE PROTEIN"/>
    <property type="match status" value="1"/>
</dbReference>
<dbReference type="PANTHER" id="PTHR36978">
    <property type="entry name" value="P-LOOP CONTAINING NUCLEOTIDE TRIPHOSPHATE HYDROLASE"/>
    <property type="match status" value="1"/>
</dbReference>
<evidence type="ECO:0008006" key="3">
    <source>
        <dbReference type="Google" id="ProtNLM"/>
    </source>
</evidence>
<dbReference type="SUPFAM" id="SSF52540">
    <property type="entry name" value="P-loop containing nucleoside triphosphate hydrolases"/>
    <property type="match status" value="1"/>
</dbReference>
<dbReference type="Pfam" id="PF17784">
    <property type="entry name" value="Sulfotransfer_4"/>
    <property type="match status" value="1"/>
</dbReference>